<keyword evidence="2" id="KW-0732">Signal</keyword>
<gene>
    <name evidence="3" type="ORF">GCM10022224_070270</name>
</gene>
<evidence type="ECO:0000313" key="4">
    <source>
        <dbReference type="Proteomes" id="UP001500902"/>
    </source>
</evidence>
<proteinExistence type="predicted"/>
<feature type="chain" id="PRO_5047127318" description="Ig-like domain (Group 3)" evidence="2">
    <location>
        <begin position="28"/>
        <end position="157"/>
    </location>
</feature>
<feature type="signal peptide" evidence="2">
    <location>
        <begin position="1"/>
        <end position="27"/>
    </location>
</feature>
<organism evidence="3 4">
    <name type="scientific">Nonomuraea antimicrobica</name>
    <dbReference type="NCBI Taxonomy" id="561173"/>
    <lineage>
        <taxon>Bacteria</taxon>
        <taxon>Bacillati</taxon>
        <taxon>Actinomycetota</taxon>
        <taxon>Actinomycetes</taxon>
        <taxon>Streptosporangiales</taxon>
        <taxon>Streptosporangiaceae</taxon>
        <taxon>Nonomuraea</taxon>
    </lineage>
</organism>
<evidence type="ECO:0000256" key="2">
    <source>
        <dbReference type="SAM" id="SignalP"/>
    </source>
</evidence>
<evidence type="ECO:0008006" key="5">
    <source>
        <dbReference type="Google" id="ProtNLM"/>
    </source>
</evidence>
<evidence type="ECO:0000313" key="3">
    <source>
        <dbReference type="EMBL" id="GAA3694637.1"/>
    </source>
</evidence>
<evidence type="ECO:0000256" key="1">
    <source>
        <dbReference type="SAM" id="MobiDB-lite"/>
    </source>
</evidence>
<reference evidence="4" key="1">
    <citation type="journal article" date="2019" name="Int. J. Syst. Evol. Microbiol.">
        <title>The Global Catalogue of Microorganisms (GCM) 10K type strain sequencing project: providing services to taxonomists for standard genome sequencing and annotation.</title>
        <authorList>
            <consortium name="The Broad Institute Genomics Platform"/>
            <consortium name="The Broad Institute Genome Sequencing Center for Infectious Disease"/>
            <person name="Wu L."/>
            <person name="Ma J."/>
        </authorList>
    </citation>
    <scope>NUCLEOTIDE SEQUENCE [LARGE SCALE GENOMIC DNA]</scope>
    <source>
        <strain evidence="4">JCM 16904</strain>
    </source>
</reference>
<feature type="region of interest" description="Disordered" evidence="1">
    <location>
        <begin position="49"/>
        <end position="72"/>
    </location>
</feature>
<dbReference type="EMBL" id="BAAAZP010000143">
    <property type="protein sequence ID" value="GAA3694637.1"/>
    <property type="molecule type" value="Genomic_DNA"/>
</dbReference>
<accession>A0ABP7CTW4</accession>
<comment type="caution">
    <text evidence="3">The sequence shown here is derived from an EMBL/GenBank/DDBJ whole genome shotgun (WGS) entry which is preliminary data.</text>
</comment>
<name>A0ABP7CTW4_9ACTN</name>
<dbReference type="Proteomes" id="UP001500902">
    <property type="component" value="Unassembled WGS sequence"/>
</dbReference>
<keyword evidence="4" id="KW-1185">Reference proteome</keyword>
<protein>
    <recommendedName>
        <fullName evidence="5">Ig-like domain (Group 3)</fullName>
    </recommendedName>
</protein>
<sequence length="157" mass="15865">MRFAKLFTVTVASAALVALPFAGSALADAPRVPQTVTAAAVTTTNTAAAKAPAHSSSAKRKEAKSRQAASLKVTVDPGRVSAGSSYDVEIVAKGLSSGTATVTSPEGKTYRVALSDGQATKTLSVPSKTKTGSKTVSVKVGNKVATASFTVTAPRRK</sequence>